<dbReference type="GO" id="GO:0006071">
    <property type="term" value="P:glycerol metabolic process"/>
    <property type="evidence" value="ECO:0007669"/>
    <property type="project" value="UniProtKB-KW"/>
</dbReference>
<dbReference type="EMBL" id="JAPJZI010000001">
    <property type="protein sequence ID" value="MDA5399232.1"/>
    <property type="molecule type" value="Genomic_DNA"/>
</dbReference>
<protein>
    <recommendedName>
        <fullName evidence="2">glycerophosphodiester phosphodiesterase</fullName>
        <ecNumber evidence="2">3.1.4.46</ecNumber>
    </recommendedName>
</protein>
<sequence>MKPVIALFSLSILLSTFDAAPVMAKDGSAVQLGPRPFFLMKGLEDGELKEALKQCESGPFYKSDFSIGHRGAPLQFPEHTEESYRAAARMGAGILECDVTFTKDRELVCRHSQCDLHTTTDILLKPEIAASCSVPFSPADAASGKKAEAKCCTSDITLEQFRQLTGKMESSDRDATTVEQYVGGNPGWRTDLYSTRGRLMTLAESINLFEELGAKHTPELKSAGVAMPFEGDFTQEDYAQKMIDAYKAAGVPADRVFAQSFNPADVAYWIANEPDFGAQAIYLDGRFRNGIDPEDAATWTPSMEALKSGGFNYIAPPLWMLVKTGDDGRPAPSAYAKAAKKAGLEIIAWTVERSGTLTSGGGWYYQTIADITNNDSDTLVLLDVLAKDVGVAGVFSDWPATTTYYANCMGL</sequence>
<dbReference type="GO" id="GO:0008889">
    <property type="term" value="F:glycerophosphodiester phosphodiesterase activity"/>
    <property type="evidence" value="ECO:0007669"/>
    <property type="project" value="UniProtKB-EC"/>
</dbReference>
<dbReference type="PROSITE" id="PS51704">
    <property type="entry name" value="GP_PDE"/>
    <property type="match status" value="1"/>
</dbReference>
<name>A0A9X3ZH43_9HYPH</name>
<evidence type="ECO:0000313" key="9">
    <source>
        <dbReference type="EMBL" id="MDA5399232.1"/>
    </source>
</evidence>
<evidence type="ECO:0000256" key="5">
    <source>
        <dbReference type="ARBA" id="ARBA00022801"/>
    </source>
</evidence>
<evidence type="ECO:0000313" key="10">
    <source>
        <dbReference type="Proteomes" id="UP001151234"/>
    </source>
</evidence>
<organism evidence="9 10">
    <name type="scientific">Hoeflea prorocentri</name>
    <dbReference type="NCBI Taxonomy" id="1922333"/>
    <lineage>
        <taxon>Bacteria</taxon>
        <taxon>Pseudomonadati</taxon>
        <taxon>Pseudomonadota</taxon>
        <taxon>Alphaproteobacteria</taxon>
        <taxon>Hyphomicrobiales</taxon>
        <taxon>Rhizobiaceae</taxon>
        <taxon>Hoeflea</taxon>
    </lineage>
</organism>
<evidence type="ECO:0000256" key="6">
    <source>
        <dbReference type="ARBA" id="ARBA00047512"/>
    </source>
</evidence>
<evidence type="ECO:0000259" key="8">
    <source>
        <dbReference type="PROSITE" id="PS51704"/>
    </source>
</evidence>
<keyword evidence="10" id="KW-1185">Reference proteome</keyword>
<accession>A0A9X3ZH43</accession>
<evidence type="ECO:0000256" key="7">
    <source>
        <dbReference type="SAM" id="SignalP"/>
    </source>
</evidence>
<keyword evidence="3 7" id="KW-0732">Signal</keyword>
<dbReference type="InterPro" id="IPR030395">
    <property type="entry name" value="GP_PDE_dom"/>
</dbReference>
<dbReference type="GO" id="GO:0006629">
    <property type="term" value="P:lipid metabolic process"/>
    <property type="evidence" value="ECO:0007669"/>
    <property type="project" value="InterPro"/>
</dbReference>
<dbReference type="Gene3D" id="3.20.20.190">
    <property type="entry name" value="Phosphatidylinositol (PI) phosphodiesterase"/>
    <property type="match status" value="1"/>
</dbReference>
<dbReference type="EC" id="3.1.4.46" evidence="2"/>
<dbReference type="InterPro" id="IPR017946">
    <property type="entry name" value="PLC-like_Pdiesterase_TIM-brl"/>
</dbReference>
<feature type="domain" description="GP-PDE" evidence="8">
    <location>
        <begin position="64"/>
        <end position="406"/>
    </location>
</feature>
<gene>
    <name evidence="9" type="ORF">OQ273_11670</name>
</gene>
<dbReference type="PANTHER" id="PTHR43620:SF7">
    <property type="entry name" value="GLYCEROPHOSPHODIESTER PHOSPHODIESTERASE GDPD5-RELATED"/>
    <property type="match status" value="1"/>
</dbReference>
<keyword evidence="5" id="KW-0378">Hydrolase</keyword>
<evidence type="ECO:0000256" key="3">
    <source>
        <dbReference type="ARBA" id="ARBA00022729"/>
    </source>
</evidence>
<comment type="catalytic activity">
    <reaction evidence="6">
        <text>a sn-glycero-3-phosphodiester + H2O = an alcohol + sn-glycerol 3-phosphate + H(+)</text>
        <dbReference type="Rhea" id="RHEA:12969"/>
        <dbReference type="ChEBI" id="CHEBI:15377"/>
        <dbReference type="ChEBI" id="CHEBI:15378"/>
        <dbReference type="ChEBI" id="CHEBI:30879"/>
        <dbReference type="ChEBI" id="CHEBI:57597"/>
        <dbReference type="ChEBI" id="CHEBI:83408"/>
        <dbReference type="EC" id="3.1.4.46"/>
    </reaction>
</comment>
<reference evidence="9" key="1">
    <citation type="submission" date="2022-11" db="EMBL/GenBank/DDBJ databases">
        <title>Draft genome sequence of Hoeflea poritis E7-10 and Hoeflea prorocentri PM5-8, separated from scleractinian coral Porites lutea and marine dinoflagellate.</title>
        <authorList>
            <person name="Zhang G."/>
            <person name="Wei Q."/>
            <person name="Cai L."/>
        </authorList>
    </citation>
    <scope>NUCLEOTIDE SEQUENCE</scope>
    <source>
        <strain evidence="9">PM5-8</strain>
    </source>
</reference>
<dbReference type="Pfam" id="PF03009">
    <property type="entry name" value="GDPD"/>
    <property type="match status" value="1"/>
</dbReference>
<feature type="chain" id="PRO_5040912967" description="glycerophosphodiester phosphodiesterase" evidence="7">
    <location>
        <begin position="25"/>
        <end position="411"/>
    </location>
</feature>
<comment type="caution">
    <text evidence="9">The sequence shown here is derived from an EMBL/GenBank/DDBJ whole genome shotgun (WGS) entry which is preliminary data.</text>
</comment>
<dbReference type="PANTHER" id="PTHR43620">
    <property type="entry name" value="GLYCEROPHOSPHORYL DIESTER PHOSPHODIESTERASE"/>
    <property type="match status" value="1"/>
</dbReference>
<keyword evidence="4" id="KW-0319">Glycerol metabolism</keyword>
<feature type="signal peptide" evidence="7">
    <location>
        <begin position="1"/>
        <end position="24"/>
    </location>
</feature>
<dbReference type="Proteomes" id="UP001151234">
    <property type="component" value="Unassembled WGS sequence"/>
</dbReference>
<evidence type="ECO:0000256" key="1">
    <source>
        <dbReference type="ARBA" id="ARBA00007277"/>
    </source>
</evidence>
<dbReference type="SUPFAM" id="SSF51695">
    <property type="entry name" value="PLC-like phosphodiesterases"/>
    <property type="match status" value="1"/>
</dbReference>
<evidence type="ECO:0000256" key="2">
    <source>
        <dbReference type="ARBA" id="ARBA00012247"/>
    </source>
</evidence>
<comment type="similarity">
    <text evidence="1">Belongs to the glycerophosphoryl diester phosphodiesterase family.</text>
</comment>
<dbReference type="AlphaFoldDB" id="A0A9X3ZH43"/>
<evidence type="ECO:0000256" key="4">
    <source>
        <dbReference type="ARBA" id="ARBA00022798"/>
    </source>
</evidence>
<dbReference type="RefSeq" id="WP_267990677.1">
    <property type="nucleotide sequence ID" value="NZ_JAPJZI010000001.1"/>
</dbReference>
<proteinExistence type="inferred from homology"/>